<comment type="subcellular location">
    <subcellularLocation>
        <location evidence="2">Cell membrane</location>
        <topology evidence="2">Single-pass type I membrane protein</topology>
    </subcellularLocation>
</comment>
<reference evidence="26 27" key="2">
    <citation type="journal article" date="2017" name="Front. Plant Sci.">
        <title>Gene Classification and Mining of Molecular Markers Useful in Red Clover (Trifolium pratense) Breeding.</title>
        <authorList>
            <person name="Istvanek J."/>
            <person name="Dluhosova J."/>
            <person name="Dluhos P."/>
            <person name="Patkova L."/>
            <person name="Nedelnik J."/>
            <person name="Repkova J."/>
        </authorList>
    </citation>
    <scope>NUCLEOTIDE SEQUENCE [LARGE SCALE GENOMIC DNA]</scope>
    <source>
        <strain evidence="27">cv. Tatra</strain>
        <tissue evidence="26">Young leaves</tissue>
    </source>
</reference>
<dbReference type="InterPro" id="IPR001245">
    <property type="entry name" value="Ser-Thr/Tyr_kinase_cat_dom"/>
</dbReference>
<feature type="domain" description="Protein kinase" evidence="21">
    <location>
        <begin position="503"/>
        <end position="781"/>
    </location>
</feature>
<feature type="domain" description="Bulb-type lectin" evidence="24">
    <location>
        <begin position="29"/>
        <end position="150"/>
    </location>
</feature>
<dbReference type="PANTHER" id="PTHR27002:SF566">
    <property type="entry name" value="RECEPTOR-LIKE SERINE_THREONINE-PROTEIN KINASE"/>
    <property type="match status" value="1"/>
</dbReference>
<evidence type="ECO:0000313" key="27">
    <source>
        <dbReference type="Proteomes" id="UP000236291"/>
    </source>
</evidence>
<organism evidence="26 27">
    <name type="scientific">Trifolium pratense</name>
    <name type="common">Red clover</name>
    <dbReference type="NCBI Taxonomy" id="57577"/>
    <lineage>
        <taxon>Eukaryota</taxon>
        <taxon>Viridiplantae</taxon>
        <taxon>Streptophyta</taxon>
        <taxon>Embryophyta</taxon>
        <taxon>Tracheophyta</taxon>
        <taxon>Spermatophyta</taxon>
        <taxon>Magnoliopsida</taxon>
        <taxon>eudicotyledons</taxon>
        <taxon>Gunneridae</taxon>
        <taxon>Pentapetalae</taxon>
        <taxon>rosids</taxon>
        <taxon>fabids</taxon>
        <taxon>Fabales</taxon>
        <taxon>Fabaceae</taxon>
        <taxon>Papilionoideae</taxon>
        <taxon>50 kb inversion clade</taxon>
        <taxon>NPAAA clade</taxon>
        <taxon>Hologalegina</taxon>
        <taxon>IRL clade</taxon>
        <taxon>Trifolieae</taxon>
        <taxon>Trifolium</taxon>
    </lineage>
</organism>
<dbReference type="FunFam" id="1.10.510.10:FF:000060">
    <property type="entry name" value="G-type lectin S-receptor-like serine/threonine-protein kinase"/>
    <property type="match status" value="1"/>
</dbReference>
<gene>
    <name evidence="26" type="ORF">L195_g008029</name>
</gene>
<comment type="catalytic activity">
    <reaction evidence="13">
        <text>a quinone + NADH + H(+) = a quinol + NAD(+)</text>
        <dbReference type="Rhea" id="RHEA:46160"/>
        <dbReference type="ChEBI" id="CHEBI:15378"/>
        <dbReference type="ChEBI" id="CHEBI:24646"/>
        <dbReference type="ChEBI" id="CHEBI:57540"/>
        <dbReference type="ChEBI" id="CHEBI:57945"/>
        <dbReference type="ChEBI" id="CHEBI:132124"/>
        <dbReference type="EC" id="1.6.5.2"/>
    </reaction>
</comment>
<comment type="catalytic activity">
    <reaction evidence="15">
        <text>L-seryl-[protein] + ATP = O-phospho-L-seryl-[protein] + ADP + H(+)</text>
        <dbReference type="Rhea" id="RHEA:17989"/>
        <dbReference type="Rhea" id="RHEA-COMP:9863"/>
        <dbReference type="Rhea" id="RHEA-COMP:11604"/>
        <dbReference type="ChEBI" id="CHEBI:15378"/>
        <dbReference type="ChEBI" id="CHEBI:29999"/>
        <dbReference type="ChEBI" id="CHEBI:30616"/>
        <dbReference type="ChEBI" id="CHEBI:83421"/>
        <dbReference type="ChEBI" id="CHEBI:456216"/>
        <dbReference type="EC" id="2.7.11.1"/>
    </reaction>
</comment>
<evidence type="ECO:0000259" key="24">
    <source>
        <dbReference type="PROSITE" id="PS50927"/>
    </source>
</evidence>
<dbReference type="InterPro" id="IPR036426">
    <property type="entry name" value="Bulb-type_lectin_dom_sf"/>
</dbReference>
<keyword evidence="4" id="KW-1003">Cell membrane</keyword>
<dbReference type="FunFam" id="3.30.200.20:FF:000195">
    <property type="entry name" value="G-type lectin S-receptor-like serine/threonine-protein kinase"/>
    <property type="match status" value="1"/>
</dbReference>
<dbReference type="GO" id="GO:0010181">
    <property type="term" value="F:FMN binding"/>
    <property type="evidence" value="ECO:0007669"/>
    <property type="project" value="InterPro"/>
</dbReference>
<dbReference type="SUPFAM" id="SSF51110">
    <property type="entry name" value="alpha-D-mannose-specific plant lectins"/>
    <property type="match status" value="1"/>
</dbReference>
<dbReference type="Pfam" id="PF03358">
    <property type="entry name" value="FMN_red"/>
    <property type="match status" value="1"/>
</dbReference>
<evidence type="ECO:0000256" key="13">
    <source>
        <dbReference type="ARBA" id="ARBA00047678"/>
    </source>
</evidence>
<dbReference type="InterPro" id="IPR000719">
    <property type="entry name" value="Prot_kinase_dom"/>
</dbReference>
<dbReference type="CDD" id="cd00028">
    <property type="entry name" value="B_lectin"/>
    <property type="match status" value="1"/>
</dbReference>
<dbReference type="GO" id="GO:0030246">
    <property type="term" value="F:carbohydrate binding"/>
    <property type="evidence" value="ECO:0007669"/>
    <property type="project" value="UniProtKB-KW"/>
</dbReference>
<comment type="caution">
    <text evidence="26">The sequence shown here is derived from an EMBL/GenBank/DDBJ whole genome shotgun (WGS) entry which is preliminary data.</text>
</comment>
<evidence type="ECO:0000256" key="19">
    <source>
        <dbReference type="SAM" id="Phobius"/>
    </source>
</evidence>
<evidence type="ECO:0000256" key="9">
    <source>
        <dbReference type="ARBA" id="ARBA00022777"/>
    </source>
</evidence>
<dbReference type="PROSITE" id="PS50026">
    <property type="entry name" value="EGF_3"/>
    <property type="match status" value="1"/>
</dbReference>
<dbReference type="EMBL" id="ASHM01004525">
    <property type="protein sequence ID" value="PNY11423.1"/>
    <property type="molecule type" value="Genomic_DNA"/>
</dbReference>
<evidence type="ECO:0000256" key="16">
    <source>
        <dbReference type="ARBA" id="ARBA00048983"/>
    </source>
</evidence>
<comment type="cofactor">
    <cofactor evidence="1">
        <name>FMN</name>
        <dbReference type="ChEBI" id="CHEBI:58210"/>
    </cofactor>
</comment>
<keyword evidence="17" id="KW-0245">EGF-like domain</keyword>
<evidence type="ECO:0000256" key="10">
    <source>
        <dbReference type="ARBA" id="ARBA00022840"/>
    </source>
</evidence>
<keyword evidence="8 18" id="KW-0547">Nucleotide-binding</keyword>
<dbReference type="PROSITE" id="PS50948">
    <property type="entry name" value="PAN"/>
    <property type="match status" value="1"/>
</dbReference>
<dbReference type="Gene3D" id="2.90.10.10">
    <property type="entry name" value="Bulb-type lectin domain"/>
    <property type="match status" value="1"/>
</dbReference>
<evidence type="ECO:0000256" key="12">
    <source>
        <dbReference type="ARBA" id="ARBA00023180"/>
    </source>
</evidence>
<dbReference type="CDD" id="cd14066">
    <property type="entry name" value="STKc_IRAK"/>
    <property type="match status" value="1"/>
</dbReference>
<dbReference type="InterPro" id="IPR008271">
    <property type="entry name" value="Ser/Thr_kinase_AS"/>
</dbReference>
<evidence type="ECO:0000256" key="8">
    <source>
        <dbReference type="ARBA" id="ARBA00022741"/>
    </source>
</evidence>
<evidence type="ECO:0000256" key="15">
    <source>
        <dbReference type="ARBA" id="ARBA00048679"/>
    </source>
</evidence>
<feature type="domain" description="Flavodoxin-like" evidence="23">
    <location>
        <begin position="838"/>
        <end position="1025"/>
    </location>
</feature>
<dbReference type="InterPro" id="IPR011009">
    <property type="entry name" value="Kinase-like_dom_sf"/>
</dbReference>
<dbReference type="PROSITE" id="PS50011">
    <property type="entry name" value="PROTEIN_KINASE_DOM"/>
    <property type="match status" value="1"/>
</dbReference>
<keyword evidence="12" id="KW-0325">Glycoprotein</keyword>
<dbReference type="Pfam" id="PF00954">
    <property type="entry name" value="S_locus_glycop"/>
    <property type="match status" value="1"/>
</dbReference>
<dbReference type="SMART" id="SM00220">
    <property type="entry name" value="S_TKc"/>
    <property type="match status" value="1"/>
</dbReference>
<dbReference type="NCBIfam" id="TIGR01755">
    <property type="entry name" value="flav_wrbA"/>
    <property type="match status" value="1"/>
</dbReference>
<dbReference type="PANTHER" id="PTHR27002">
    <property type="entry name" value="RECEPTOR-LIKE SERINE/THREONINE-PROTEIN KINASE SD1-8"/>
    <property type="match status" value="1"/>
</dbReference>
<dbReference type="PROSITE" id="PS00107">
    <property type="entry name" value="PROTEIN_KINASE_ATP"/>
    <property type="match status" value="1"/>
</dbReference>
<dbReference type="ExpressionAtlas" id="A0A2K3P821">
    <property type="expression patterns" value="baseline"/>
</dbReference>
<comment type="catalytic activity">
    <reaction evidence="14">
        <text>L-threonyl-[protein] + ATP = O-phospho-L-threonyl-[protein] + ADP + H(+)</text>
        <dbReference type="Rhea" id="RHEA:46608"/>
        <dbReference type="Rhea" id="RHEA-COMP:11060"/>
        <dbReference type="Rhea" id="RHEA-COMP:11605"/>
        <dbReference type="ChEBI" id="CHEBI:15378"/>
        <dbReference type="ChEBI" id="CHEBI:30013"/>
        <dbReference type="ChEBI" id="CHEBI:30616"/>
        <dbReference type="ChEBI" id="CHEBI:61977"/>
        <dbReference type="ChEBI" id="CHEBI:456216"/>
        <dbReference type="EC" id="2.7.11.1"/>
    </reaction>
</comment>
<dbReference type="NCBIfam" id="NF002999">
    <property type="entry name" value="PRK03767.1"/>
    <property type="match status" value="1"/>
</dbReference>
<evidence type="ECO:0000259" key="21">
    <source>
        <dbReference type="PROSITE" id="PS50011"/>
    </source>
</evidence>
<dbReference type="InterPro" id="IPR010089">
    <property type="entry name" value="Flavoprotein_WrbA-like"/>
</dbReference>
<dbReference type="PROSITE" id="PS50927">
    <property type="entry name" value="BULB_LECTIN"/>
    <property type="match status" value="1"/>
</dbReference>
<keyword evidence="26" id="KW-0675">Receptor</keyword>
<comment type="catalytic activity">
    <reaction evidence="16">
        <text>a quinone + NADPH + H(+) = a quinol + NADP(+)</text>
        <dbReference type="Rhea" id="RHEA:46164"/>
        <dbReference type="ChEBI" id="CHEBI:15378"/>
        <dbReference type="ChEBI" id="CHEBI:24646"/>
        <dbReference type="ChEBI" id="CHEBI:57783"/>
        <dbReference type="ChEBI" id="CHEBI:58349"/>
        <dbReference type="ChEBI" id="CHEBI:132124"/>
        <dbReference type="EC" id="1.6.5.2"/>
    </reaction>
</comment>
<dbReference type="SUPFAM" id="SSF56112">
    <property type="entry name" value="Protein kinase-like (PK-like)"/>
    <property type="match status" value="1"/>
</dbReference>
<evidence type="ECO:0000256" key="4">
    <source>
        <dbReference type="ARBA" id="ARBA00022475"/>
    </source>
</evidence>
<dbReference type="Pfam" id="PF08276">
    <property type="entry name" value="PAN_2"/>
    <property type="match status" value="1"/>
</dbReference>
<keyword evidence="9 26" id="KW-0418">Kinase</keyword>
<dbReference type="GO" id="GO:0004674">
    <property type="term" value="F:protein serine/threonine kinase activity"/>
    <property type="evidence" value="ECO:0007669"/>
    <property type="project" value="UniProtKB-KW"/>
</dbReference>
<feature type="binding site" evidence="18">
    <location>
        <position position="531"/>
    </location>
    <ligand>
        <name>ATP</name>
        <dbReference type="ChEBI" id="CHEBI:30616"/>
    </ligand>
</feature>
<dbReference type="FunFam" id="2.90.10.10:FF:000004">
    <property type="entry name" value="G-type lectin S-receptor-like serine/threonine-protein kinase"/>
    <property type="match status" value="1"/>
</dbReference>
<evidence type="ECO:0000256" key="3">
    <source>
        <dbReference type="ARBA" id="ARBA00006961"/>
    </source>
</evidence>
<feature type="chain" id="PRO_5014363316" evidence="20">
    <location>
        <begin position="29"/>
        <end position="1036"/>
    </location>
</feature>
<dbReference type="STRING" id="57577.A0A2K3P821"/>
<keyword evidence="19" id="KW-0472">Membrane</keyword>
<dbReference type="InterPro" id="IPR017441">
    <property type="entry name" value="Protein_kinase_ATP_BS"/>
</dbReference>
<dbReference type="GO" id="GO:0048544">
    <property type="term" value="P:recognition of pollen"/>
    <property type="evidence" value="ECO:0007669"/>
    <property type="project" value="InterPro"/>
</dbReference>
<evidence type="ECO:0000256" key="2">
    <source>
        <dbReference type="ARBA" id="ARBA00004251"/>
    </source>
</evidence>
<feature type="signal peptide" evidence="20">
    <location>
        <begin position="1"/>
        <end position="28"/>
    </location>
</feature>
<evidence type="ECO:0000256" key="17">
    <source>
        <dbReference type="PROSITE-ProRule" id="PRU00076"/>
    </source>
</evidence>
<feature type="domain" description="Apple" evidence="25">
    <location>
        <begin position="343"/>
        <end position="424"/>
    </location>
</feature>
<dbReference type="InterPro" id="IPR000742">
    <property type="entry name" value="EGF"/>
</dbReference>
<dbReference type="GO" id="GO:0003955">
    <property type="term" value="F:NAD(P)H dehydrogenase (quinone) activity"/>
    <property type="evidence" value="ECO:0007669"/>
    <property type="project" value="UniProtKB-EC"/>
</dbReference>
<dbReference type="InterPro" id="IPR005025">
    <property type="entry name" value="FMN_Rdtase-like_dom"/>
</dbReference>
<keyword evidence="5" id="KW-0723">Serine/threonine-protein kinase</keyword>
<dbReference type="SMART" id="SM00473">
    <property type="entry name" value="PAN_AP"/>
    <property type="match status" value="1"/>
</dbReference>
<evidence type="ECO:0000256" key="14">
    <source>
        <dbReference type="ARBA" id="ARBA00047899"/>
    </source>
</evidence>
<feature type="transmembrane region" description="Helical" evidence="19">
    <location>
        <begin position="440"/>
        <end position="462"/>
    </location>
</feature>
<dbReference type="Pfam" id="PF01453">
    <property type="entry name" value="B_lectin"/>
    <property type="match status" value="1"/>
</dbReference>
<dbReference type="SUPFAM" id="SSF52218">
    <property type="entry name" value="Flavoproteins"/>
    <property type="match status" value="1"/>
</dbReference>
<proteinExistence type="inferred from homology"/>
<accession>A0A2K3P821</accession>
<keyword evidence="7 20" id="KW-0732">Signal</keyword>
<keyword evidence="10 18" id="KW-0067">ATP-binding</keyword>
<dbReference type="Gene3D" id="3.30.200.20">
    <property type="entry name" value="Phosphorylase Kinase, domain 1"/>
    <property type="match status" value="1"/>
</dbReference>
<name>A0A2K3P821_TRIPR</name>
<sequence length="1036" mass="116837">MEKPEFSLLFLATCFFHLTIMFPTPSKAENTITPPQIITCNQTLISPSQNFELGFFTPNNSTYTYLGIWYKQIHKKTIVWVANRDKPLFNHNGSLTFNNDGKLIILNHKGSVLWSSNSSGPAKNPVAQLLDSGNFVLKNFVDENSEEFLWQSFDYPSDTLLPGMKIGWNFKTGLNIHLSSWRNSDDPSSGEYSYSVDPRGLPQLFLKKGKKKIFRSGPWYVEQYKDDPVLRENPVFKPVFVFDSDEVYYSYETKENIVSMFVLSESGLIQHFTWNDHRSSWFSEFNIQGDQCDDYGLCGAYGTCNIKSSPICKCLEGFEPRNMHEWKMLDWSNGCVRKNSKVCRNGDIFKKFTGMKLPDSVEFHVNYSININQCEVECSKNCSCVAYAKLDINASGNGCIAWFGDLFDIREDSVNGQDFYVRVSASELDSNVDRNKRKKLIILPVSISVASAIIVSALWLIIKKWRRNKAEETDIQFSVGRTKSEFELPFFEIDIIEDATRNFSFNNKIGEGGFGSVYKGQLPSGREIAVKRLSENSGQGLQEFKNEVIFISQLQHRNLVKLLGCCIQGEDKMLVYEYMPNRSLDSLLFDETKRSALSWEKRLDIINGIARGLVYLHRDSRLRIIHRDLKASNVLLDGDMNPKISDFGMARMFGGDQTEEKTKRAVGTYGYMPPEYAMDGHFSFKSDVYSFGVLLLELLSGKKNKGFFHPDHKLNLLGHAWKLWNEDRAIELIDPLLEEQVTTLESIIKCIQIGLLCVQQQPEERPTMSSVVLMLDGESVLVPKPRRPGLYSERCFLDTDSSSRGMLNSGSNDITVTTTLVEERTEQFKLVLSMATKVYIVYYSMYGHVEKLAQEIKKGAESIEGVEAKLWQVPEILSEEVLGKMKAPPKSDVPIITPNELTEADGFLFGFPTRFGMMAGQFKVFMDATGDLWCTQKLAGKPAGIFYSTACQGGGQETTALTSITQLAHHGMIYVPVGYTFGLGMLEMEKVKGGSPYGSGTLAGDGSRQPSELELAQAFHQGKYFAGIAKKLKGSH</sequence>
<keyword evidence="19" id="KW-0812">Transmembrane</keyword>
<evidence type="ECO:0000256" key="11">
    <source>
        <dbReference type="ARBA" id="ARBA00023157"/>
    </source>
</evidence>
<evidence type="ECO:0000256" key="6">
    <source>
        <dbReference type="ARBA" id="ARBA00022679"/>
    </source>
</evidence>
<dbReference type="InterPro" id="IPR003609">
    <property type="entry name" value="Pan_app"/>
</dbReference>
<reference evidence="26 27" key="1">
    <citation type="journal article" date="2014" name="Am. J. Bot.">
        <title>Genome assembly and annotation for red clover (Trifolium pratense; Fabaceae).</title>
        <authorList>
            <person name="Istvanek J."/>
            <person name="Jaros M."/>
            <person name="Krenek A."/>
            <person name="Repkova J."/>
        </authorList>
    </citation>
    <scope>NUCLEOTIDE SEQUENCE [LARGE SCALE GENOMIC DNA]</scope>
    <source>
        <strain evidence="27">cv. Tatra</strain>
        <tissue evidence="26">Young leaves</tissue>
    </source>
</reference>
<evidence type="ECO:0000259" key="22">
    <source>
        <dbReference type="PROSITE" id="PS50026"/>
    </source>
</evidence>
<dbReference type="Gene3D" id="1.10.510.10">
    <property type="entry name" value="Transferase(Phosphotransferase) domain 1"/>
    <property type="match status" value="1"/>
</dbReference>
<comment type="similarity">
    <text evidence="3">Belongs to the WrbA family.</text>
</comment>
<protein>
    <submittedName>
        <fullName evidence="26">G-type lectin S-receptor-like serine/threonine-protein kinase</fullName>
    </submittedName>
</protein>
<comment type="caution">
    <text evidence="17">Lacks conserved residue(s) required for the propagation of feature annotation.</text>
</comment>
<dbReference type="InterPro" id="IPR008254">
    <property type="entry name" value="Flavodoxin/NO_synth"/>
</dbReference>
<keyword evidence="19" id="KW-1133">Transmembrane helix</keyword>
<dbReference type="AlphaFoldDB" id="A0A2K3P821"/>
<evidence type="ECO:0000256" key="20">
    <source>
        <dbReference type="SAM" id="SignalP"/>
    </source>
</evidence>
<dbReference type="PROSITE" id="PS00108">
    <property type="entry name" value="PROTEIN_KINASE_ST"/>
    <property type="match status" value="1"/>
</dbReference>
<dbReference type="GO" id="GO:0005524">
    <property type="term" value="F:ATP binding"/>
    <property type="evidence" value="ECO:0007669"/>
    <property type="project" value="UniProtKB-UniRule"/>
</dbReference>
<evidence type="ECO:0000256" key="5">
    <source>
        <dbReference type="ARBA" id="ARBA00022527"/>
    </source>
</evidence>
<feature type="domain" description="EGF-like" evidence="22">
    <location>
        <begin position="288"/>
        <end position="324"/>
    </location>
</feature>
<evidence type="ECO:0000313" key="26">
    <source>
        <dbReference type="EMBL" id="PNY11423.1"/>
    </source>
</evidence>
<keyword evidence="6" id="KW-0808">Transferase</keyword>
<evidence type="ECO:0000259" key="23">
    <source>
        <dbReference type="PROSITE" id="PS50902"/>
    </source>
</evidence>
<dbReference type="GO" id="GO:0005886">
    <property type="term" value="C:plasma membrane"/>
    <property type="evidence" value="ECO:0007669"/>
    <property type="project" value="UniProtKB-SubCell"/>
</dbReference>
<dbReference type="SMART" id="SM00108">
    <property type="entry name" value="B_lectin"/>
    <property type="match status" value="1"/>
</dbReference>
<evidence type="ECO:0000259" key="25">
    <source>
        <dbReference type="PROSITE" id="PS50948"/>
    </source>
</evidence>
<dbReference type="PROSITE" id="PS50902">
    <property type="entry name" value="FLAVODOXIN_LIKE"/>
    <property type="match status" value="1"/>
</dbReference>
<dbReference type="InterPro" id="IPR029039">
    <property type="entry name" value="Flavoprotein-like_sf"/>
</dbReference>
<evidence type="ECO:0000256" key="1">
    <source>
        <dbReference type="ARBA" id="ARBA00001917"/>
    </source>
</evidence>
<evidence type="ECO:0000256" key="18">
    <source>
        <dbReference type="PROSITE-ProRule" id="PRU10141"/>
    </source>
</evidence>
<dbReference type="Proteomes" id="UP000236291">
    <property type="component" value="Unassembled WGS sequence"/>
</dbReference>
<keyword evidence="26" id="KW-0430">Lectin</keyword>
<dbReference type="Gene3D" id="3.40.50.360">
    <property type="match status" value="1"/>
</dbReference>
<dbReference type="InterPro" id="IPR001480">
    <property type="entry name" value="Bulb-type_lectin_dom"/>
</dbReference>
<dbReference type="FunFam" id="3.40.50.360:FF:000001">
    <property type="entry name" value="NAD(P)H dehydrogenase (Quinone) FQR1-like"/>
    <property type="match status" value="1"/>
</dbReference>
<dbReference type="Pfam" id="PF07714">
    <property type="entry name" value="PK_Tyr_Ser-Thr"/>
    <property type="match status" value="1"/>
</dbReference>
<keyword evidence="11" id="KW-1015">Disulfide bond</keyword>
<evidence type="ECO:0000256" key="7">
    <source>
        <dbReference type="ARBA" id="ARBA00022729"/>
    </source>
</evidence>
<dbReference type="InterPro" id="IPR000858">
    <property type="entry name" value="S_locus_glycoprot_dom"/>
</dbReference>
<dbReference type="CDD" id="cd01098">
    <property type="entry name" value="PAN_AP_plant"/>
    <property type="match status" value="1"/>
</dbReference>